<keyword evidence="2" id="KW-1185">Reference proteome</keyword>
<gene>
    <name evidence="1" type="ORF">FQ775_23825</name>
</gene>
<accession>A0A6H0DX50</accession>
<dbReference type="AlphaFoldDB" id="A0A6H0DX50"/>
<dbReference type="RefSeq" id="WP_167812792.1">
    <property type="nucleotide sequence ID" value="NZ_CP042301.2"/>
</dbReference>
<reference evidence="1" key="1">
    <citation type="submission" date="2020-04" db="EMBL/GenBank/DDBJ databases">
        <title>Nitratireductor sp. nov. isolated from mangrove soil.</title>
        <authorList>
            <person name="Ye Y."/>
        </authorList>
    </citation>
    <scope>NUCLEOTIDE SEQUENCE</scope>
    <source>
        <strain evidence="1">SY7</strain>
    </source>
</reference>
<sequence>MLITLLAAAMTIAMLIATAFGFYEEAQRQKLEVRATRGRRFGPPHR</sequence>
<dbReference type="KEGG" id="niy:FQ775_23825"/>
<dbReference type="EMBL" id="CP042301">
    <property type="protein sequence ID" value="QIS94636.1"/>
    <property type="molecule type" value="Genomic_DNA"/>
</dbReference>
<name>A0A6H0DX50_9HYPH</name>
<evidence type="ECO:0000313" key="1">
    <source>
        <dbReference type="EMBL" id="QIS94636.1"/>
    </source>
</evidence>
<organism evidence="1 2">
    <name type="scientific">Nitratireductor mangrovi</name>
    <dbReference type="NCBI Taxonomy" id="2599600"/>
    <lineage>
        <taxon>Bacteria</taxon>
        <taxon>Pseudomonadati</taxon>
        <taxon>Pseudomonadota</taxon>
        <taxon>Alphaproteobacteria</taxon>
        <taxon>Hyphomicrobiales</taxon>
        <taxon>Phyllobacteriaceae</taxon>
        <taxon>Nitratireductor</taxon>
    </lineage>
</organism>
<evidence type="ECO:0000313" key="2">
    <source>
        <dbReference type="Proteomes" id="UP000321389"/>
    </source>
</evidence>
<dbReference type="Proteomes" id="UP000321389">
    <property type="component" value="Chromosome"/>
</dbReference>
<protein>
    <submittedName>
        <fullName evidence="1">Uncharacterized protein</fullName>
    </submittedName>
</protein>
<proteinExistence type="predicted"/>